<dbReference type="RefSeq" id="WP_145343560.1">
    <property type="nucleotide sequence ID" value="NZ_CP036261.1"/>
</dbReference>
<keyword evidence="2" id="KW-1185">Reference proteome</keyword>
<proteinExistence type="predicted"/>
<evidence type="ECO:0000313" key="2">
    <source>
        <dbReference type="Proteomes" id="UP000319557"/>
    </source>
</evidence>
<reference evidence="1 2" key="1">
    <citation type="submission" date="2019-02" db="EMBL/GenBank/DDBJ databases">
        <title>Deep-cultivation of Planctomycetes and their phenomic and genomic characterization uncovers novel biology.</title>
        <authorList>
            <person name="Wiegand S."/>
            <person name="Jogler M."/>
            <person name="Boedeker C."/>
            <person name="Pinto D."/>
            <person name="Vollmers J."/>
            <person name="Rivas-Marin E."/>
            <person name="Kohn T."/>
            <person name="Peeters S.H."/>
            <person name="Heuer A."/>
            <person name="Rast P."/>
            <person name="Oberbeckmann S."/>
            <person name="Bunk B."/>
            <person name="Jeske O."/>
            <person name="Meyerdierks A."/>
            <person name="Storesund J.E."/>
            <person name="Kallscheuer N."/>
            <person name="Luecker S."/>
            <person name="Lage O.M."/>
            <person name="Pohl T."/>
            <person name="Merkel B.J."/>
            <person name="Hornburger P."/>
            <person name="Mueller R.-W."/>
            <person name="Bruemmer F."/>
            <person name="Labrenz M."/>
            <person name="Spormann A.M."/>
            <person name="Op den Camp H."/>
            <person name="Overmann J."/>
            <person name="Amann R."/>
            <person name="Jetten M.S.M."/>
            <person name="Mascher T."/>
            <person name="Medema M.H."/>
            <person name="Devos D.P."/>
            <person name="Kaster A.-K."/>
            <person name="Ovreas L."/>
            <person name="Rohde M."/>
            <person name="Galperin M.Y."/>
            <person name="Jogler C."/>
        </authorList>
    </citation>
    <scope>NUCLEOTIDE SEQUENCE [LARGE SCALE GENOMIC DNA]</scope>
    <source>
        <strain evidence="1 2">EC9</strain>
    </source>
</reference>
<dbReference type="KEGG" id="ruv:EC9_14660"/>
<dbReference type="EMBL" id="CP036261">
    <property type="protein sequence ID" value="QDS87288.1"/>
    <property type="molecule type" value="Genomic_DNA"/>
</dbReference>
<dbReference type="OrthoDB" id="280343at2"/>
<dbReference type="PROSITE" id="PS51257">
    <property type="entry name" value="PROKAR_LIPOPROTEIN"/>
    <property type="match status" value="1"/>
</dbReference>
<gene>
    <name evidence="1" type="ORF">EC9_14660</name>
</gene>
<dbReference type="AlphaFoldDB" id="A0A517LXD7"/>
<accession>A0A517LXD7</accession>
<sequence>MLNPTPRRAASGILLFLPVLLFLVGCGPQNTLGRLPVKGTVTLDGAPLESGSIQFESQASDTPLNSGSVIEAGKYEIPAEAGLLPGKFKVLISSSGGTGETIADPQMAMDAASAAPEANRVPAKYNVKTELEADVKADTENVFDFDLKST</sequence>
<evidence type="ECO:0000313" key="1">
    <source>
        <dbReference type="EMBL" id="QDS87288.1"/>
    </source>
</evidence>
<organism evidence="1 2">
    <name type="scientific">Rosistilla ulvae</name>
    <dbReference type="NCBI Taxonomy" id="1930277"/>
    <lineage>
        <taxon>Bacteria</taxon>
        <taxon>Pseudomonadati</taxon>
        <taxon>Planctomycetota</taxon>
        <taxon>Planctomycetia</taxon>
        <taxon>Pirellulales</taxon>
        <taxon>Pirellulaceae</taxon>
        <taxon>Rosistilla</taxon>
    </lineage>
</organism>
<protein>
    <recommendedName>
        <fullName evidence="3">Carboxypeptidase regulatory-like domain-containing protein</fullName>
    </recommendedName>
</protein>
<dbReference type="Proteomes" id="UP000319557">
    <property type="component" value="Chromosome"/>
</dbReference>
<evidence type="ECO:0008006" key="3">
    <source>
        <dbReference type="Google" id="ProtNLM"/>
    </source>
</evidence>
<name>A0A517LXD7_9BACT</name>